<dbReference type="AlphaFoldDB" id="A0A7W8Q950"/>
<proteinExistence type="predicted"/>
<evidence type="ECO:0000313" key="2">
    <source>
        <dbReference type="EMBL" id="MBB5425445.1"/>
    </source>
</evidence>
<dbReference type="Pfam" id="PF05662">
    <property type="entry name" value="YadA_stalk"/>
    <property type="match status" value="1"/>
</dbReference>
<sequence>MGTSGTNIRGTNYSFAGAKPTSTVSVGSGGNERTITNVAAGRLSATSTDAVNGSQLYATNQAIEQISQASGAGWNVSAQGANATNVAPGGTVDLKNTDGNLAVSKSTTGSDVNFDLARDLKVDSVTMGDTVVNNDGLTIKNG</sequence>
<feature type="domain" description="Trimeric autotransporter adhesin YadA-like stalk" evidence="1">
    <location>
        <begin position="35"/>
        <end position="66"/>
    </location>
</feature>
<dbReference type="SUPFAM" id="SSF101967">
    <property type="entry name" value="Adhesin YadA, collagen-binding domain"/>
    <property type="match status" value="1"/>
</dbReference>
<feature type="non-terminal residue" evidence="2">
    <location>
        <position position="142"/>
    </location>
</feature>
<dbReference type="InterPro" id="IPR008635">
    <property type="entry name" value="Coiled_stalk_dom"/>
</dbReference>
<dbReference type="Gene3D" id="2.20.70.140">
    <property type="match status" value="1"/>
</dbReference>
<name>A0A7W8Q950_PARAM</name>
<dbReference type="Gene3D" id="6.20.50.100">
    <property type="match status" value="1"/>
</dbReference>
<protein>
    <submittedName>
        <fullName evidence="2">Autotransporter adhesin</fullName>
    </submittedName>
</protein>
<organism evidence="2 3">
    <name type="scientific">Paraburkholderia atlantica</name>
    <dbReference type="NCBI Taxonomy" id="2654982"/>
    <lineage>
        <taxon>Bacteria</taxon>
        <taxon>Pseudomonadati</taxon>
        <taxon>Pseudomonadota</taxon>
        <taxon>Betaproteobacteria</taxon>
        <taxon>Burkholderiales</taxon>
        <taxon>Burkholderiaceae</taxon>
        <taxon>Paraburkholderia</taxon>
    </lineage>
</organism>
<gene>
    <name evidence="2" type="ORF">HDG40_003618</name>
</gene>
<dbReference type="GO" id="GO:0019867">
    <property type="term" value="C:outer membrane"/>
    <property type="evidence" value="ECO:0007669"/>
    <property type="project" value="InterPro"/>
</dbReference>
<evidence type="ECO:0000313" key="3">
    <source>
        <dbReference type="Proteomes" id="UP000592780"/>
    </source>
</evidence>
<dbReference type="EMBL" id="JACHDD010000006">
    <property type="protein sequence ID" value="MBB5425445.1"/>
    <property type="molecule type" value="Genomic_DNA"/>
</dbReference>
<keyword evidence="3" id="KW-1185">Reference proteome</keyword>
<dbReference type="Proteomes" id="UP000592780">
    <property type="component" value="Unassembled WGS sequence"/>
</dbReference>
<dbReference type="Gene3D" id="2.150.10.10">
    <property type="entry name" value="Serralysin-like metalloprotease, C-terminal"/>
    <property type="match status" value="1"/>
</dbReference>
<comment type="caution">
    <text evidence="2">The sequence shown here is derived from an EMBL/GenBank/DDBJ whole genome shotgun (WGS) entry which is preliminary data.</text>
</comment>
<accession>A0A7W8Q950</accession>
<dbReference type="InterPro" id="IPR011049">
    <property type="entry name" value="Serralysin-like_metalloprot_C"/>
</dbReference>
<reference evidence="2 3" key="1">
    <citation type="submission" date="2020-08" db="EMBL/GenBank/DDBJ databases">
        <title>Genomic Encyclopedia of Type Strains, Phase IV (KMG-V): Genome sequencing to study the core and pangenomes of soil and plant-associated prokaryotes.</title>
        <authorList>
            <person name="Whitman W."/>
        </authorList>
    </citation>
    <scope>NUCLEOTIDE SEQUENCE [LARGE SCALE GENOMIC DNA]</scope>
    <source>
        <strain evidence="2 3">JPY158</strain>
    </source>
</reference>
<evidence type="ECO:0000259" key="1">
    <source>
        <dbReference type="Pfam" id="PF05662"/>
    </source>
</evidence>